<sequence>MLRYKKITVYLCTMLMIFSGINIGYASAGDPQAPPPANIASLANSVHADDQLVSTPTFQYGDAQWGANWYPFGVNVANNAPGKIIDCDPSSYFISQKGADFASGPRYITLGWNQAQTFNTAVFAAEYAKARGIKEYNIETTVDGTTWVPVFGTNQTLAWQYFLGPDSKPVVERLKVSFDTQENIVGARIAIYSVYTEEANGDYALNEFELYFDEAHNTPPYFDSLRGQSVPVGRVSSFPVKASAFDGHSISYALTIGVPAWAAIDSGSGVMTITNPAAADAGNHILTVIATDNVTGASAEQAVSLTVTELTNIARLASAIDSPGKLTADYSLPAGYYKKQAGEPYWYPAGTSYVNNAPDKMIDGDKTTFFVSKINTDMGGEPSSDKPHYISLAWNEPQTLNEFVFTADFGNQKSILTYNIEVTKDNQTWTKLFSAPQRLDWKYSIYNFSNGPNPADFTETIKVKVPAQNDVRGARVVIITAPDTNWGQAPGRSYWLNELEIYNNPAYNIPEFTAIGDKTFKKNTAVSFKVYAYANKTPVIYSLTEAPDGMTIDGQSGIISWTAPNSAGEYTAVVRATSSTLSTAFAEMTIPIHVTDSDVTDVWTVSSIQPIYEADIKPDGAVTDHYQFVMAKHEYESAQIAIRSSTDFNIHKVAFSGLVSGNNAIDSSNFKYGFPEYRIPDVALPSEFNYIHNKETANLYPGSSVDQLPDPISNEQSADVATNTTQPVFFTLYVPKDAAPGAYTGTVTLQTSLGDMVFDVGVEVADVTIPDITESALTVYNWTAIYGHTREKTDFINQYYGAEKYSEEWWSIIGNFAQNLADYRSNMHMMKPMPFLSDHGYNLNSFMGDAPPVIPDEAWAEFDRYIQIFIDSGVTRFSLDHLVDKVIQVVGADENWNTYDRSLINEDGTIDAGTLPDTDKFITNYLTAVSAHLKAKGWLDEFKWYAHIFDEPNVARPGSLLWWSYAAKLVKKTVPEFTIGDAGLVYYYPEQVETYVPEMNEYYLAKDKFDSWYETYKDDGKEKWAYSLGFDPALNRLTSTPTLASRLVFWDYRRNDLTGYLHWSWNGWWDGEFVGDTYEVYPDAAHKTVKSSLRYEAQRDGIEEYELLSKLKTSNPSLANEILSTALKSGTKYTLDVNYIKTLHDYMVKAAAGQTVGSIPAQPKPFVEVVSGSELINDTDSRVEYVGTGWTKVTSPNQINNGINLTKADRAYENNVSTTTVDGDYAELEFYGYGINVYAEKNRSMGLVDIYIDGVLTSTVDAHEDVLYRFYPIYTNYNLTDGPHTIKVVNRENENNQNRDRTNKRFLVLDAFRVYSSTDPAKQNELASVSVTGGELNRDFASYVMNYDMEIKHDQEVVTLKPAAINPNAKITVNGTKVKKDGKVTVYPQIGKNVVKMTVEYNGASKEYVFNIIRLSANMALTAEASADNAITPDYVQTGTGFNYGVGEHKAAERSPSKITDGNKETFFITKLRYDYDGYIDDATSQRWAFVDGIEQRRYYTQGGQPITYYITLNWDDPQTFDTLRLFTQYSMAWGIHRYNIETTSDGSTWEPVFAEPKYFSYTTISSGEKEQKDVLLPVQTDKRGVRLAITAASFWGSEAYALNEWEVYFTSEVQPKIEVEKDPDTGGGTVTVVQPPTGAVITPAAAPGEPVVVTVEKPVLDASTSEAAAAVTADTVAKAMGMAEADSATGVKTVEIVVPATAGATAYFLQLPAMALSSGHADEVYRIITGLGTVSIPGTMLRESEAAGAQYAGLVIANADTAKLSSTLQQQIGVHPVIELSLRIDGSARAWSNPAVPVTVSIPYTPTAEELKNPEHIVIGYIDEAGQFVAVPTGKYDPASGKVSFTTTQLGQYAIAFVKKTFADTANYAWAKKAIEVLASKGVINGISDRQFAPSQAVRRADFVLLLVKALGLTAASEQQFSDVKSTAYYAEALGIAKTLGIATGVGGNQFNPDTPISRQEMMVLITRAMTIAGKKLPAGAASDLAGFADQGSIAPFAADSIAALVKSGIVTGSEGKINPVGHASRAETAVLIYRIYNMQH</sequence>
<keyword evidence="3" id="KW-0378">Hydrolase</keyword>
<accession>A0ABV6JC64</accession>
<keyword evidence="1" id="KW-0732">Signal</keyword>
<protein>
    <submittedName>
        <fullName evidence="3">Glycoside hydrolase domain-containing protein</fullName>
    </submittedName>
</protein>
<evidence type="ECO:0000313" key="4">
    <source>
        <dbReference type="Proteomes" id="UP001589818"/>
    </source>
</evidence>
<evidence type="ECO:0000259" key="2">
    <source>
        <dbReference type="PROSITE" id="PS51272"/>
    </source>
</evidence>
<feature type="chain" id="PRO_5046240740" evidence="1">
    <location>
        <begin position="29"/>
        <end position="2042"/>
    </location>
</feature>
<comment type="caution">
    <text evidence="3">The sequence shown here is derived from an EMBL/GenBank/DDBJ whole genome shotgun (WGS) entry which is preliminary data.</text>
</comment>
<evidence type="ECO:0000313" key="3">
    <source>
        <dbReference type="EMBL" id="MFC0393501.1"/>
    </source>
</evidence>
<dbReference type="Pfam" id="PF05345">
    <property type="entry name" value="He_PIG"/>
    <property type="match status" value="2"/>
</dbReference>
<dbReference type="InterPro" id="IPR001119">
    <property type="entry name" value="SLH_dom"/>
</dbReference>
<feature type="domain" description="SLH" evidence="2">
    <location>
        <begin position="1923"/>
        <end position="1981"/>
    </location>
</feature>
<dbReference type="SUPFAM" id="SSF49313">
    <property type="entry name" value="Cadherin-like"/>
    <property type="match status" value="2"/>
</dbReference>
<dbReference type="InterPro" id="IPR025150">
    <property type="entry name" value="GH123_cat"/>
</dbReference>
<dbReference type="InterPro" id="IPR015919">
    <property type="entry name" value="Cadherin-like_sf"/>
</dbReference>
<dbReference type="InterPro" id="IPR013783">
    <property type="entry name" value="Ig-like_fold"/>
</dbReference>
<dbReference type="Pfam" id="PF22680">
    <property type="entry name" value="Glyco_hydro_123_N_2"/>
    <property type="match status" value="1"/>
</dbReference>
<reference evidence="3 4" key="1">
    <citation type="submission" date="2024-09" db="EMBL/GenBank/DDBJ databases">
        <authorList>
            <person name="Sun Q."/>
            <person name="Mori K."/>
        </authorList>
    </citation>
    <scope>NUCLEOTIDE SEQUENCE [LARGE SCALE GENOMIC DNA]</scope>
    <source>
        <strain evidence="3 4">CCM 4839</strain>
    </source>
</reference>
<dbReference type="Gene3D" id="2.60.120.260">
    <property type="entry name" value="Galactose-binding domain-like"/>
    <property type="match status" value="4"/>
</dbReference>
<organism evidence="3 4">
    <name type="scientific">Paenibacillus mendelii</name>
    <dbReference type="NCBI Taxonomy" id="206163"/>
    <lineage>
        <taxon>Bacteria</taxon>
        <taxon>Bacillati</taxon>
        <taxon>Bacillota</taxon>
        <taxon>Bacilli</taxon>
        <taxon>Bacillales</taxon>
        <taxon>Paenibacillaceae</taxon>
        <taxon>Paenibacillus</taxon>
    </lineage>
</organism>
<dbReference type="GO" id="GO:0016787">
    <property type="term" value="F:hydrolase activity"/>
    <property type="evidence" value="ECO:0007669"/>
    <property type="project" value="UniProtKB-KW"/>
</dbReference>
<dbReference type="InterPro" id="IPR053850">
    <property type="entry name" value="Glyco_hydro_123_N_2"/>
</dbReference>
<feature type="domain" description="SLH" evidence="2">
    <location>
        <begin position="1859"/>
        <end position="1922"/>
    </location>
</feature>
<gene>
    <name evidence="3" type="ORF">ACFFJ8_19280</name>
</gene>
<proteinExistence type="predicted"/>
<dbReference type="Pfam" id="PF13320">
    <property type="entry name" value="GH123_cat"/>
    <property type="match status" value="1"/>
</dbReference>
<dbReference type="Pfam" id="PF12733">
    <property type="entry name" value="Cadherin-like"/>
    <property type="match status" value="1"/>
</dbReference>
<dbReference type="Proteomes" id="UP001589818">
    <property type="component" value="Unassembled WGS sequence"/>
</dbReference>
<dbReference type="RefSeq" id="WP_204821730.1">
    <property type="nucleotide sequence ID" value="NZ_JANHOF010000008.1"/>
</dbReference>
<dbReference type="InterPro" id="IPR025883">
    <property type="entry name" value="Cadherin-like_domain"/>
</dbReference>
<keyword evidence="4" id="KW-1185">Reference proteome</keyword>
<dbReference type="SUPFAM" id="SSF49785">
    <property type="entry name" value="Galactose-binding domain-like"/>
    <property type="match status" value="3"/>
</dbReference>
<dbReference type="InterPro" id="IPR008979">
    <property type="entry name" value="Galactose-bd-like_sf"/>
</dbReference>
<feature type="signal peptide" evidence="1">
    <location>
        <begin position="1"/>
        <end position="28"/>
    </location>
</feature>
<name>A0ABV6JC64_9BACL</name>
<dbReference type="Pfam" id="PF00395">
    <property type="entry name" value="SLH"/>
    <property type="match status" value="3"/>
</dbReference>
<dbReference type="Gene3D" id="2.60.40.10">
    <property type="entry name" value="Immunoglobulins"/>
    <property type="match status" value="2"/>
</dbReference>
<evidence type="ECO:0000256" key="1">
    <source>
        <dbReference type="SAM" id="SignalP"/>
    </source>
</evidence>
<dbReference type="PROSITE" id="PS51272">
    <property type="entry name" value="SLH"/>
    <property type="match status" value="3"/>
</dbReference>
<feature type="domain" description="SLH" evidence="2">
    <location>
        <begin position="1986"/>
        <end position="2042"/>
    </location>
</feature>
<dbReference type="EMBL" id="JBHLVF010000034">
    <property type="protein sequence ID" value="MFC0393501.1"/>
    <property type="molecule type" value="Genomic_DNA"/>
</dbReference>